<feature type="domain" description="Peripheral subunit-binding (PSBD)" evidence="9">
    <location>
        <begin position="175"/>
        <end position="212"/>
    </location>
</feature>
<dbReference type="SUPFAM" id="SSF51230">
    <property type="entry name" value="Single hybrid motif"/>
    <property type="match status" value="1"/>
</dbReference>
<evidence type="ECO:0000313" key="10">
    <source>
        <dbReference type="EMBL" id="PYE51835.1"/>
    </source>
</evidence>
<comment type="caution">
    <text evidence="10">The sequence shown here is derived from an EMBL/GenBank/DDBJ whole genome shotgun (WGS) entry which is preliminary data.</text>
</comment>
<dbReference type="InterPro" id="IPR050743">
    <property type="entry name" value="2-oxoacid_DH_E2_comp"/>
</dbReference>
<dbReference type="Pfam" id="PF00198">
    <property type="entry name" value="2-oxoacid_dh"/>
    <property type="match status" value="1"/>
</dbReference>
<dbReference type="SUPFAM" id="SSF52777">
    <property type="entry name" value="CoA-dependent acyltransferases"/>
    <property type="match status" value="1"/>
</dbReference>
<dbReference type="InterPro" id="IPR001078">
    <property type="entry name" value="2-oxoacid_DH_actylTfrase"/>
</dbReference>
<dbReference type="EMBL" id="QJSX01000014">
    <property type="protein sequence ID" value="PYE51835.1"/>
    <property type="molecule type" value="Genomic_DNA"/>
</dbReference>
<dbReference type="InterPro" id="IPR000089">
    <property type="entry name" value="Biotin_lipoyl"/>
</dbReference>
<keyword evidence="11" id="KW-1185">Reference proteome</keyword>
<organism evidence="10 11">
    <name type="scientific">Deinococcus yavapaiensis KR-236</name>
    <dbReference type="NCBI Taxonomy" id="694435"/>
    <lineage>
        <taxon>Bacteria</taxon>
        <taxon>Thermotogati</taxon>
        <taxon>Deinococcota</taxon>
        <taxon>Deinococci</taxon>
        <taxon>Deinococcales</taxon>
        <taxon>Deinococcaceae</taxon>
        <taxon>Deinococcus</taxon>
    </lineage>
</organism>
<proteinExistence type="inferred from homology"/>
<dbReference type="Gene3D" id="4.10.320.10">
    <property type="entry name" value="E3-binding domain"/>
    <property type="match status" value="1"/>
</dbReference>
<dbReference type="GO" id="GO:0016407">
    <property type="term" value="F:acetyltransferase activity"/>
    <property type="evidence" value="ECO:0007669"/>
    <property type="project" value="TreeGrafter"/>
</dbReference>
<dbReference type="GO" id="GO:0005737">
    <property type="term" value="C:cytoplasm"/>
    <property type="evidence" value="ECO:0007669"/>
    <property type="project" value="TreeGrafter"/>
</dbReference>
<dbReference type="InterPro" id="IPR003016">
    <property type="entry name" value="2-oxoA_DH_lipoyl-BS"/>
</dbReference>
<evidence type="ECO:0000259" key="8">
    <source>
        <dbReference type="PROSITE" id="PS50968"/>
    </source>
</evidence>
<dbReference type="SUPFAM" id="SSF47005">
    <property type="entry name" value="Peripheral subunit-binding domain of 2-oxo acid dehydrogenase complex"/>
    <property type="match status" value="1"/>
</dbReference>
<reference evidence="10 11" key="1">
    <citation type="submission" date="2018-06" db="EMBL/GenBank/DDBJ databases">
        <title>Genomic Encyclopedia of Type Strains, Phase IV (KMG-IV): sequencing the most valuable type-strain genomes for metagenomic binning, comparative biology and taxonomic classification.</title>
        <authorList>
            <person name="Goeker M."/>
        </authorList>
    </citation>
    <scope>NUCLEOTIDE SEQUENCE [LARGE SCALE GENOMIC DNA]</scope>
    <source>
        <strain evidence="10 11">DSM 18048</strain>
    </source>
</reference>
<evidence type="ECO:0000256" key="1">
    <source>
        <dbReference type="ARBA" id="ARBA00001938"/>
    </source>
</evidence>
<dbReference type="PROSITE" id="PS51826">
    <property type="entry name" value="PSBD"/>
    <property type="match status" value="1"/>
</dbReference>
<dbReference type="OrthoDB" id="9805770at2"/>
<dbReference type="Gene3D" id="3.30.559.10">
    <property type="entry name" value="Chloramphenicol acetyltransferase-like domain"/>
    <property type="match status" value="1"/>
</dbReference>
<dbReference type="PROSITE" id="PS00189">
    <property type="entry name" value="LIPOYL"/>
    <property type="match status" value="1"/>
</dbReference>
<name>A0A318S338_9DEIO</name>
<protein>
    <recommendedName>
        <fullName evidence="6">Dihydrolipoamide acetyltransferase component of pyruvate dehydrogenase complex</fullName>
        <ecNumber evidence="6">2.3.1.-</ecNumber>
    </recommendedName>
</protein>
<dbReference type="GO" id="GO:0031405">
    <property type="term" value="F:lipoic acid binding"/>
    <property type="evidence" value="ECO:0007669"/>
    <property type="project" value="TreeGrafter"/>
</dbReference>
<dbReference type="InterPro" id="IPR023213">
    <property type="entry name" value="CAT-like_dom_sf"/>
</dbReference>
<comment type="similarity">
    <text evidence="2 6">Belongs to the 2-oxoacid dehydrogenase family.</text>
</comment>
<dbReference type="PANTHER" id="PTHR43178:SF5">
    <property type="entry name" value="LIPOAMIDE ACYLTRANSFERASE COMPONENT OF BRANCHED-CHAIN ALPHA-KETO ACID DEHYDROGENASE COMPLEX, MITOCHONDRIAL"/>
    <property type="match status" value="1"/>
</dbReference>
<evidence type="ECO:0000256" key="4">
    <source>
        <dbReference type="ARBA" id="ARBA00022823"/>
    </source>
</evidence>
<dbReference type="Gene3D" id="2.40.50.100">
    <property type="match status" value="1"/>
</dbReference>
<comment type="cofactor">
    <cofactor evidence="1 6">
        <name>(R)-lipoate</name>
        <dbReference type="ChEBI" id="CHEBI:83088"/>
    </cofactor>
</comment>
<dbReference type="FunFam" id="3.30.559.10:FF:000007">
    <property type="entry name" value="Dihydrolipoamide acetyltransferase component of pyruvate dehydrogenase complex"/>
    <property type="match status" value="1"/>
</dbReference>
<dbReference type="RefSeq" id="WP_110887866.1">
    <property type="nucleotide sequence ID" value="NZ_QJSX01000014.1"/>
</dbReference>
<dbReference type="AlphaFoldDB" id="A0A318S338"/>
<evidence type="ECO:0000256" key="3">
    <source>
        <dbReference type="ARBA" id="ARBA00022679"/>
    </source>
</evidence>
<keyword evidence="5 6" id="KW-0012">Acyltransferase</keyword>
<dbReference type="InterPro" id="IPR011053">
    <property type="entry name" value="Single_hybrid_motif"/>
</dbReference>
<dbReference type="CDD" id="cd06849">
    <property type="entry name" value="lipoyl_domain"/>
    <property type="match status" value="1"/>
</dbReference>
<evidence type="ECO:0000256" key="7">
    <source>
        <dbReference type="SAM" id="MobiDB-lite"/>
    </source>
</evidence>
<gene>
    <name evidence="10" type="ORF">DES52_11436</name>
</gene>
<keyword evidence="10" id="KW-0670">Pyruvate</keyword>
<dbReference type="Pfam" id="PF02817">
    <property type="entry name" value="E3_binding"/>
    <property type="match status" value="1"/>
</dbReference>
<keyword evidence="4 6" id="KW-0450">Lipoyl</keyword>
<dbReference type="Pfam" id="PF00364">
    <property type="entry name" value="Biotin_lipoyl"/>
    <property type="match status" value="1"/>
</dbReference>
<evidence type="ECO:0000256" key="2">
    <source>
        <dbReference type="ARBA" id="ARBA00007317"/>
    </source>
</evidence>
<dbReference type="Proteomes" id="UP000248326">
    <property type="component" value="Unassembled WGS sequence"/>
</dbReference>
<evidence type="ECO:0000259" key="9">
    <source>
        <dbReference type="PROSITE" id="PS51826"/>
    </source>
</evidence>
<sequence>MPKELLLPELAESVVEGEILKWLVQEGERVEKDQPVVEVMTDKVTVELPSPYAGVLSKRLVKEGDIVAVHSALAIIEDSVGAASAAPARELVAAGSASAQQALQTTAESPATTTAKLPVTAVEERSIVEAGVKEDKGDDGSLFKAFAGDDKITMPALGKAPGASTAPSNAHGRVLAVPAARQLARELGVDLNDVKGSGPNGRVRVADVHTFAMQKERASQQQAKAPVGSGLPVPPPQYKTPKGYEHLETRTPLRGMRRVISNAMQASHLYTVRTLTVDEVNMTKLVALRARVKDDAEKAGAKISYLPFIFKAIATALRKFPSLNTSFDEATGEIVHKSYYNIGMAVAAEAGLLVPVLRDVDRKSIVELAKEVVDLAGRTRDGKLSADELTGSTFSVTNIGSIGALFSFPIINVPDAAILGIHSIQKRPIVNDRDEIEVAHMMYLSLSFDHRLVDGAEAARFCKEVIRLLENPDTLLLEGI</sequence>
<dbReference type="EC" id="2.3.1.-" evidence="6"/>
<keyword evidence="3 6" id="KW-0808">Transferase</keyword>
<dbReference type="InterPro" id="IPR004167">
    <property type="entry name" value="PSBD"/>
</dbReference>
<evidence type="ECO:0000256" key="5">
    <source>
        <dbReference type="ARBA" id="ARBA00023315"/>
    </source>
</evidence>
<accession>A0A318S338</accession>
<dbReference type="InterPro" id="IPR036625">
    <property type="entry name" value="E3-bd_dom_sf"/>
</dbReference>
<dbReference type="PANTHER" id="PTHR43178">
    <property type="entry name" value="DIHYDROLIPOAMIDE ACETYLTRANSFERASE COMPONENT OF PYRUVATE DEHYDROGENASE COMPLEX"/>
    <property type="match status" value="1"/>
</dbReference>
<evidence type="ECO:0000256" key="6">
    <source>
        <dbReference type="RuleBase" id="RU003423"/>
    </source>
</evidence>
<evidence type="ECO:0000313" key="11">
    <source>
        <dbReference type="Proteomes" id="UP000248326"/>
    </source>
</evidence>
<feature type="region of interest" description="Disordered" evidence="7">
    <location>
        <begin position="219"/>
        <end position="243"/>
    </location>
</feature>
<feature type="domain" description="Lipoyl-binding" evidence="8">
    <location>
        <begin position="2"/>
        <end position="77"/>
    </location>
</feature>
<dbReference type="PROSITE" id="PS50968">
    <property type="entry name" value="BIOTINYL_LIPOYL"/>
    <property type="match status" value="1"/>
</dbReference>